<dbReference type="SUPFAM" id="SSF55874">
    <property type="entry name" value="ATPase domain of HSP90 chaperone/DNA topoisomerase II/histidine kinase"/>
    <property type="match status" value="1"/>
</dbReference>
<keyword evidence="6" id="KW-0902">Two-component regulatory system</keyword>
<dbReference type="SMART" id="SM00387">
    <property type="entry name" value="HATPase_c"/>
    <property type="match status" value="1"/>
</dbReference>
<dbReference type="PANTHER" id="PTHR43711:SF1">
    <property type="entry name" value="HISTIDINE KINASE 1"/>
    <property type="match status" value="1"/>
</dbReference>
<dbReference type="PANTHER" id="PTHR43711">
    <property type="entry name" value="TWO-COMPONENT HISTIDINE KINASE"/>
    <property type="match status" value="1"/>
</dbReference>
<evidence type="ECO:0000256" key="2">
    <source>
        <dbReference type="ARBA" id="ARBA00012438"/>
    </source>
</evidence>
<dbReference type="InterPro" id="IPR004358">
    <property type="entry name" value="Sig_transdc_His_kin-like_C"/>
</dbReference>
<accession>A0A4Q1D461</accession>
<dbReference type="Pfam" id="PF00512">
    <property type="entry name" value="HisKA"/>
    <property type="match status" value="1"/>
</dbReference>
<dbReference type="InterPro" id="IPR003661">
    <property type="entry name" value="HisK_dim/P_dom"/>
</dbReference>
<dbReference type="Gene3D" id="3.30.565.10">
    <property type="entry name" value="Histidine kinase-like ATPase, C-terminal domain"/>
    <property type="match status" value="1"/>
</dbReference>
<dbReference type="Pfam" id="PF02518">
    <property type="entry name" value="HATPase_c"/>
    <property type="match status" value="1"/>
</dbReference>
<proteinExistence type="predicted"/>
<evidence type="ECO:0000313" key="9">
    <source>
        <dbReference type="EMBL" id="RXK83210.1"/>
    </source>
</evidence>
<name>A0A4Q1D461_9BACT</name>
<dbReference type="GO" id="GO:0000155">
    <property type="term" value="F:phosphorelay sensor kinase activity"/>
    <property type="evidence" value="ECO:0007669"/>
    <property type="project" value="InterPro"/>
</dbReference>
<dbReference type="InterPro" id="IPR011990">
    <property type="entry name" value="TPR-like_helical_dom_sf"/>
</dbReference>
<reference evidence="9 10" key="1">
    <citation type="submission" date="2019-01" db="EMBL/GenBank/DDBJ databases">
        <title>Filimonas sp. strain TTM-71.</title>
        <authorList>
            <person name="Chen W.-M."/>
        </authorList>
    </citation>
    <scope>NUCLEOTIDE SEQUENCE [LARGE SCALE GENOMIC DNA]</scope>
    <source>
        <strain evidence="9 10">TTM-71</strain>
    </source>
</reference>
<dbReference type="PROSITE" id="PS51257">
    <property type="entry name" value="PROKAR_LIPOPROTEIN"/>
    <property type="match status" value="1"/>
</dbReference>
<keyword evidence="7" id="KW-1133">Transmembrane helix</keyword>
<organism evidence="9 10">
    <name type="scientific">Filimonas effusa</name>
    <dbReference type="NCBI Taxonomy" id="2508721"/>
    <lineage>
        <taxon>Bacteria</taxon>
        <taxon>Pseudomonadati</taxon>
        <taxon>Bacteroidota</taxon>
        <taxon>Chitinophagia</taxon>
        <taxon>Chitinophagales</taxon>
        <taxon>Chitinophagaceae</taxon>
        <taxon>Filimonas</taxon>
    </lineage>
</organism>
<dbReference type="PROSITE" id="PS50109">
    <property type="entry name" value="HIS_KIN"/>
    <property type="match status" value="1"/>
</dbReference>
<keyword evidence="5 9" id="KW-0418">Kinase</keyword>
<comment type="catalytic activity">
    <reaction evidence="1">
        <text>ATP + protein L-histidine = ADP + protein N-phospho-L-histidine.</text>
        <dbReference type="EC" id="2.7.13.3"/>
    </reaction>
</comment>
<gene>
    <name evidence="9" type="ORF">ESB13_13925</name>
</gene>
<dbReference type="SUPFAM" id="SSF47384">
    <property type="entry name" value="Homodimeric domain of signal transducing histidine kinase"/>
    <property type="match status" value="1"/>
</dbReference>
<evidence type="ECO:0000313" key="10">
    <source>
        <dbReference type="Proteomes" id="UP000290545"/>
    </source>
</evidence>
<dbReference type="SUPFAM" id="SSF48452">
    <property type="entry name" value="TPR-like"/>
    <property type="match status" value="1"/>
</dbReference>
<dbReference type="InterPro" id="IPR050736">
    <property type="entry name" value="Sensor_HK_Regulatory"/>
</dbReference>
<evidence type="ECO:0000256" key="1">
    <source>
        <dbReference type="ARBA" id="ARBA00000085"/>
    </source>
</evidence>
<keyword evidence="3" id="KW-0597">Phosphoprotein</keyword>
<feature type="transmembrane region" description="Helical" evidence="7">
    <location>
        <begin position="380"/>
        <end position="400"/>
    </location>
</feature>
<evidence type="ECO:0000256" key="5">
    <source>
        <dbReference type="ARBA" id="ARBA00022777"/>
    </source>
</evidence>
<dbReference type="Proteomes" id="UP000290545">
    <property type="component" value="Unassembled WGS sequence"/>
</dbReference>
<evidence type="ECO:0000256" key="3">
    <source>
        <dbReference type="ARBA" id="ARBA00022553"/>
    </source>
</evidence>
<dbReference type="CDD" id="cd00075">
    <property type="entry name" value="HATPase"/>
    <property type="match status" value="1"/>
</dbReference>
<dbReference type="FunFam" id="3.30.565.10:FF:000006">
    <property type="entry name" value="Sensor histidine kinase WalK"/>
    <property type="match status" value="1"/>
</dbReference>
<dbReference type="CDD" id="cd00082">
    <property type="entry name" value="HisKA"/>
    <property type="match status" value="1"/>
</dbReference>
<dbReference type="SMART" id="SM00388">
    <property type="entry name" value="HisKA"/>
    <property type="match status" value="1"/>
</dbReference>
<dbReference type="Gene3D" id="1.25.40.10">
    <property type="entry name" value="Tetratricopeptide repeat domain"/>
    <property type="match status" value="1"/>
</dbReference>
<dbReference type="InterPro" id="IPR005467">
    <property type="entry name" value="His_kinase_dom"/>
</dbReference>
<dbReference type="InterPro" id="IPR036890">
    <property type="entry name" value="HATPase_C_sf"/>
</dbReference>
<evidence type="ECO:0000256" key="7">
    <source>
        <dbReference type="SAM" id="Phobius"/>
    </source>
</evidence>
<keyword evidence="7" id="KW-0812">Transmembrane</keyword>
<evidence type="ECO:0000256" key="4">
    <source>
        <dbReference type="ARBA" id="ARBA00022679"/>
    </source>
</evidence>
<dbReference type="RefSeq" id="WP_129004265.1">
    <property type="nucleotide sequence ID" value="NZ_SDHZ01000002.1"/>
</dbReference>
<dbReference type="EC" id="2.7.13.3" evidence="2"/>
<dbReference type="InterPro" id="IPR003594">
    <property type="entry name" value="HATPase_dom"/>
</dbReference>
<dbReference type="EMBL" id="SDHZ01000002">
    <property type="protein sequence ID" value="RXK83210.1"/>
    <property type="molecule type" value="Genomic_DNA"/>
</dbReference>
<keyword evidence="7" id="KW-0472">Membrane</keyword>
<comment type="caution">
    <text evidence="9">The sequence shown here is derived from an EMBL/GenBank/DDBJ whole genome shotgun (WGS) entry which is preliminary data.</text>
</comment>
<sequence>MKTSWNRQEKMMVGVMACLLGLWLLISCSHKKQNEHERVSVNITRQFDTLDIKIGYFADAPRNQYDSAYFYADSLIRLMAPFSNSREYNLLYARSFVRKADLFLFEKRFEEACLYLFMARKSLLSEADSCVYAQLKSTISGRLANISYSQGRYFEAISSHLASLKFLESCGSGFFRFYTIQGTLDNLGLCYSALHQPDSALYFYNKALDFLNKEGPAFPDRRHFIEVAKAVVYGNQGTAWLMKGDTLKAEQAFIRNISINGQKDYAEQDALITRVKLAALYIAGNRFAAADSLLSFIDSSAIPLPAPGQLRILKMKAERENKKGNYRQAHEDLLKYIQGKNALDSANIGLMHANLQQGLDALHQRYEVQAMQRKTELSKAWLFIVLLSLLITSAVLYFTIKSRKAARLHAEESQRHGKQLEMVLEAVEKSNHEYAQLLRVVAHDLKNPLSVIYMLTELMTVQEGKPAEDLEMLQLIRGASTNMNTIIRDLLQSKSQVENNVRRERTDLPLLLRQSVDLLKYRANKKQQRLVVDAGPACAVYVNYEEIWRVINNLLVNAIKFSNEKGLIRVNWDIKDSAVVIQIEDDGIGVPLDMQERIFDQLTQAQRTGTSGEQPFGMGLYISRRIVEAHNGRIWLESTEGKGSIFFVSLPVDTSGIAAT</sequence>
<keyword evidence="4" id="KW-0808">Transferase</keyword>
<evidence type="ECO:0000256" key="6">
    <source>
        <dbReference type="ARBA" id="ARBA00023012"/>
    </source>
</evidence>
<dbReference type="AlphaFoldDB" id="A0A4Q1D461"/>
<keyword evidence="10" id="KW-1185">Reference proteome</keyword>
<evidence type="ECO:0000259" key="8">
    <source>
        <dbReference type="PROSITE" id="PS50109"/>
    </source>
</evidence>
<dbReference type="PRINTS" id="PR00344">
    <property type="entry name" value="BCTRLSENSOR"/>
</dbReference>
<dbReference type="InterPro" id="IPR019734">
    <property type="entry name" value="TPR_rpt"/>
</dbReference>
<dbReference type="SMART" id="SM00028">
    <property type="entry name" value="TPR"/>
    <property type="match status" value="3"/>
</dbReference>
<dbReference type="Gene3D" id="1.10.287.130">
    <property type="match status" value="1"/>
</dbReference>
<dbReference type="InterPro" id="IPR036097">
    <property type="entry name" value="HisK_dim/P_sf"/>
</dbReference>
<feature type="domain" description="Histidine kinase" evidence="8">
    <location>
        <begin position="440"/>
        <end position="654"/>
    </location>
</feature>
<protein>
    <recommendedName>
        <fullName evidence="2">histidine kinase</fullName>
        <ecNumber evidence="2">2.7.13.3</ecNumber>
    </recommendedName>
</protein>
<dbReference type="OrthoDB" id="9810447at2"/>